<organism evidence="1">
    <name type="scientific">Halomonas sp. RT37</name>
    <dbReference type="NCBI Taxonomy" id="2950872"/>
    <lineage>
        <taxon>Bacteria</taxon>
        <taxon>Pseudomonadati</taxon>
        <taxon>Pseudomonadota</taxon>
        <taxon>Gammaproteobacteria</taxon>
        <taxon>Oceanospirillales</taxon>
        <taxon>Halomonadaceae</taxon>
        <taxon>Halomonas</taxon>
    </lineage>
</organism>
<dbReference type="RefSeq" id="WP_348827686.1">
    <property type="nucleotide sequence ID" value="NZ_CP098827.1"/>
</dbReference>
<dbReference type="EMBL" id="CP098827">
    <property type="protein sequence ID" value="XBO72076.1"/>
    <property type="molecule type" value="Genomic_DNA"/>
</dbReference>
<name>A0AAU7KKI1_9GAMM</name>
<gene>
    <name evidence="1" type="ORF">NFG58_05030</name>
</gene>
<dbReference type="AlphaFoldDB" id="A0AAU7KKI1"/>
<reference evidence="1" key="1">
    <citation type="submission" date="2022-06" db="EMBL/GenBank/DDBJ databases">
        <title>A novel DMS-producing enzyme.</title>
        <authorList>
            <person name="Zhang Y."/>
        </authorList>
    </citation>
    <scope>NUCLEOTIDE SEQUENCE</scope>
    <source>
        <strain evidence="1">RT37</strain>
    </source>
</reference>
<proteinExistence type="predicted"/>
<sequence>MPSINKVLSFILTLFLTTTLHGCDNLSNIHKNDEQSTAFIEMENSPYFIANAPSRYALSDRLENIDMTQLTEDSKKTTERPNLSLD</sequence>
<accession>A0AAU7KKI1</accession>
<evidence type="ECO:0000313" key="1">
    <source>
        <dbReference type="EMBL" id="XBO72076.1"/>
    </source>
</evidence>
<protein>
    <submittedName>
        <fullName evidence="1">Uncharacterized protein</fullName>
    </submittedName>
</protein>